<feature type="transmembrane region" description="Helical" evidence="1">
    <location>
        <begin position="7"/>
        <end position="24"/>
    </location>
</feature>
<evidence type="ECO:0000313" key="3">
    <source>
        <dbReference type="EMBL" id="PIY96363.1"/>
    </source>
</evidence>
<organism evidence="3 4">
    <name type="scientific">Candidatus Kerfeldbacteria bacterium CG_4_10_14_0_8_um_filter_42_10</name>
    <dbReference type="NCBI Taxonomy" id="2014248"/>
    <lineage>
        <taxon>Bacteria</taxon>
        <taxon>Candidatus Kerfeldiibacteriota</taxon>
    </lineage>
</organism>
<keyword evidence="1" id="KW-0472">Membrane</keyword>
<name>A0A2M7RI02_9BACT</name>
<dbReference type="Gene3D" id="2.60.40.1120">
    <property type="entry name" value="Carboxypeptidase-like, regulatory domain"/>
    <property type="match status" value="1"/>
</dbReference>
<dbReference type="Pfam" id="PF08308">
    <property type="entry name" value="PEGA"/>
    <property type="match status" value="1"/>
</dbReference>
<evidence type="ECO:0000256" key="1">
    <source>
        <dbReference type="SAM" id="Phobius"/>
    </source>
</evidence>
<reference evidence="3 4" key="1">
    <citation type="submission" date="2017-09" db="EMBL/GenBank/DDBJ databases">
        <title>Depth-based differentiation of microbial function through sediment-hosted aquifers and enrichment of novel symbionts in the deep terrestrial subsurface.</title>
        <authorList>
            <person name="Probst A.J."/>
            <person name="Ladd B."/>
            <person name="Jarett J.K."/>
            <person name="Geller-Mcgrath D.E."/>
            <person name="Sieber C.M."/>
            <person name="Emerson J.B."/>
            <person name="Anantharaman K."/>
            <person name="Thomas B.C."/>
            <person name="Malmstrom R."/>
            <person name="Stieglmeier M."/>
            <person name="Klingl A."/>
            <person name="Woyke T."/>
            <person name="Ryan C.M."/>
            <person name="Banfield J.F."/>
        </authorList>
    </citation>
    <scope>NUCLEOTIDE SEQUENCE [LARGE SCALE GENOMIC DNA]</scope>
    <source>
        <strain evidence="3">CG_4_10_14_0_8_um_filter_42_10</strain>
    </source>
</reference>
<protein>
    <recommendedName>
        <fullName evidence="2">PEGA domain-containing protein</fullName>
    </recommendedName>
</protein>
<sequence>MSLFMRWFIFISFTLLMIGVIWIYRTNSVEESSFVEVIARGRLKISVTVEPQNVAAKVFINGEDTGKTTPAVLKIDPGMYLVRVEAEGYKPAEDEEIVKTLRVTRVNFTLEPL</sequence>
<feature type="domain" description="PEGA" evidence="2">
    <location>
        <begin position="46"/>
        <end position="112"/>
    </location>
</feature>
<dbReference type="AlphaFoldDB" id="A0A2M7RI02"/>
<gene>
    <name evidence="3" type="ORF">COY66_04430</name>
</gene>
<keyword evidence="1" id="KW-0812">Transmembrane</keyword>
<evidence type="ECO:0000313" key="4">
    <source>
        <dbReference type="Proteomes" id="UP000230779"/>
    </source>
</evidence>
<accession>A0A2M7RI02</accession>
<keyword evidence="1" id="KW-1133">Transmembrane helix</keyword>
<proteinExistence type="predicted"/>
<comment type="caution">
    <text evidence="3">The sequence shown here is derived from an EMBL/GenBank/DDBJ whole genome shotgun (WGS) entry which is preliminary data.</text>
</comment>
<evidence type="ECO:0000259" key="2">
    <source>
        <dbReference type="Pfam" id="PF08308"/>
    </source>
</evidence>
<dbReference type="EMBL" id="PFMD01000051">
    <property type="protein sequence ID" value="PIY96363.1"/>
    <property type="molecule type" value="Genomic_DNA"/>
</dbReference>
<dbReference type="Proteomes" id="UP000230779">
    <property type="component" value="Unassembled WGS sequence"/>
</dbReference>
<dbReference type="InterPro" id="IPR013229">
    <property type="entry name" value="PEGA"/>
</dbReference>